<dbReference type="InterPro" id="IPR024749">
    <property type="entry name" value="Collagen-bd_put"/>
</dbReference>
<dbReference type="Pfam" id="PF12904">
    <property type="entry name" value="Collagen_bind_2"/>
    <property type="match status" value="1"/>
</dbReference>
<dbReference type="Proteomes" id="UP000709295">
    <property type="component" value="Unassembled WGS sequence"/>
</dbReference>
<evidence type="ECO:0008006" key="6">
    <source>
        <dbReference type="Google" id="ProtNLM"/>
    </source>
</evidence>
<feature type="region of interest" description="Disordered" evidence="1">
    <location>
        <begin position="61"/>
        <end position="110"/>
    </location>
</feature>
<reference evidence="4" key="1">
    <citation type="submission" date="2021-01" db="EMBL/GenBank/DDBJ databases">
        <title>Phytophthora aleatoria, a newly-described species from Pinus radiata is distinct from Phytophthora cactorum isolates based on comparative genomics.</title>
        <authorList>
            <person name="Mcdougal R."/>
            <person name="Panda P."/>
            <person name="Williams N."/>
            <person name="Studholme D.J."/>
        </authorList>
    </citation>
    <scope>NUCLEOTIDE SEQUENCE</scope>
    <source>
        <strain evidence="4">NZFS 4037</strain>
    </source>
</reference>
<comment type="caution">
    <text evidence="4">The sequence shown here is derived from an EMBL/GenBank/DDBJ whole genome shotgun (WGS) entry which is preliminary data.</text>
</comment>
<dbReference type="EMBL" id="JAENGY010000028">
    <property type="protein sequence ID" value="KAG6976539.1"/>
    <property type="molecule type" value="Genomic_DNA"/>
</dbReference>
<keyword evidence="5" id="KW-1185">Reference proteome</keyword>
<evidence type="ECO:0000313" key="5">
    <source>
        <dbReference type="Proteomes" id="UP000709295"/>
    </source>
</evidence>
<accession>A0A8J5IXW0</accession>
<evidence type="ECO:0000259" key="3">
    <source>
        <dbReference type="Pfam" id="PF13204"/>
    </source>
</evidence>
<evidence type="ECO:0000256" key="1">
    <source>
        <dbReference type="SAM" id="MobiDB-lite"/>
    </source>
</evidence>
<sequence>MGKAYDGKKRWNETILATTARASAAGARHTATKKRLSGRTHKLSAAMRRVDDDTRNEVRNARLDSLEADNFGEDADEGDGTQDGDEAYVDEEEGGAVTTSSGRETARKKKRVVVPGKKKWKVKSLAQLVFEELGNGENTEGANYLTAAAGPATHPARRFCCNPDQDFIGVMAPIEDTSAVWSAMRAGLNDAEHELGYDSMILFHPTNSWVVKPEIAYRFMRCSLATPYQTYNFTPLGGRDSTKNYENIVEMRDKFTGLVFDLENHYEGAHVGFDADQPIWNASHICTGLYHAVYNGATGFTYGAHSVWQLYEPKSDLVDERLYYDPMLNLNASGSLSTATLEQLEPTREILASPSNYTGKSVNMHEGTRYISMLASMARDRYYVYTGHGDSFSLQLDNGSGSRSGSATWFSPRDGQYYASFTVSVAGVPPPRVDFTPPTTGSIVLEF</sequence>
<dbReference type="Pfam" id="PF13204">
    <property type="entry name" value="Apiosidase"/>
    <property type="match status" value="1"/>
</dbReference>
<feature type="domain" description="Putative collagen-binding" evidence="2">
    <location>
        <begin position="366"/>
        <end position="439"/>
    </location>
</feature>
<gene>
    <name evidence="4" type="ORF">JG688_00001263</name>
</gene>
<feature type="domain" description="Apiosidase-like catalytic" evidence="3">
    <location>
        <begin position="176"/>
        <end position="318"/>
    </location>
</feature>
<dbReference type="InterPro" id="IPR025277">
    <property type="entry name" value="Apiosidase-like_cat_dom"/>
</dbReference>
<feature type="compositionally biased region" description="Acidic residues" evidence="1">
    <location>
        <begin position="66"/>
        <end position="94"/>
    </location>
</feature>
<organism evidence="4 5">
    <name type="scientific">Phytophthora aleatoria</name>
    <dbReference type="NCBI Taxonomy" id="2496075"/>
    <lineage>
        <taxon>Eukaryota</taxon>
        <taxon>Sar</taxon>
        <taxon>Stramenopiles</taxon>
        <taxon>Oomycota</taxon>
        <taxon>Peronosporomycetes</taxon>
        <taxon>Peronosporales</taxon>
        <taxon>Peronosporaceae</taxon>
        <taxon>Phytophthora</taxon>
    </lineage>
</organism>
<evidence type="ECO:0000313" key="4">
    <source>
        <dbReference type="EMBL" id="KAG6976539.1"/>
    </source>
</evidence>
<feature type="region of interest" description="Disordered" evidence="1">
    <location>
        <begin position="23"/>
        <end position="44"/>
    </location>
</feature>
<name>A0A8J5IXW0_9STRA</name>
<evidence type="ECO:0000259" key="2">
    <source>
        <dbReference type="Pfam" id="PF12904"/>
    </source>
</evidence>
<dbReference type="PANTHER" id="PTHR37836">
    <property type="entry name" value="LMO1036 PROTEIN"/>
    <property type="match status" value="1"/>
</dbReference>
<proteinExistence type="predicted"/>
<dbReference type="PANTHER" id="PTHR37836:SF2">
    <property type="entry name" value="DUF4038 DOMAIN-CONTAINING PROTEIN"/>
    <property type="match status" value="1"/>
</dbReference>
<protein>
    <recommendedName>
        <fullName evidence="6">DUF4038 domain-containing protein</fullName>
    </recommendedName>
</protein>
<feature type="compositionally biased region" description="Basic residues" evidence="1">
    <location>
        <begin position="30"/>
        <end position="42"/>
    </location>
</feature>
<dbReference type="AlphaFoldDB" id="A0A8J5IXW0"/>